<evidence type="ECO:0000313" key="8">
    <source>
        <dbReference type="Proteomes" id="UP001217582"/>
    </source>
</evidence>
<dbReference type="InterPro" id="IPR007203">
    <property type="entry name" value="ORMDL"/>
</dbReference>
<evidence type="ECO:0000256" key="2">
    <source>
        <dbReference type="ARBA" id="ARBA00022692"/>
    </source>
</evidence>
<feature type="transmembrane region" description="Helical" evidence="6">
    <location>
        <begin position="84"/>
        <end position="101"/>
    </location>
</feature>
<dbReference type="GO" id="GO:0005789">
    <property type="term" value="C:endoplasmic reticulum membrane"/>
    <property type="evidence" value="ECO:0007669"/>
    <property type="project" value="InterPro"/>
</dbReference>
<keyword evidence="2 6" id="KW-0812">Transmembrane</keyword>
<keyword evidence="8" id="KW-1185">Reference proteome</keyword>
<keyword evidence="4 6" id="KW-0472">Membrane</keyword>
<evidence type="ECO:0000256" key="6">
    <source>
        <dbReference type="SAM" id="Phobius"/>
    </source>
</evidence>
<dbReference type="Proteomes" id="UP001217582">
    <property type="component" value="Chromosome 8"/>
</dbReference>
<evidence type="ECO:0000256" key="5">
    <source>
        <dbReference type="SAM" id="MobiDB-lite"/>
    </source>
</evidence>
<dbReference type="AlphaFoldDB" id="A0AAJ5Z441"/>
<reference evidence="7 8" key="1">
    <citation type="submission" date="2023-03" db="EMBL/GenBank/DDBJ databases">
        <title>Mating type loci evolution in Malassezia.</title>
        <authorList>
            <person name="Coelho M.A."/>
        </authorList>
    </citation>
    <scope>NUCLEOTIDE SEQUENCE [LARGE SCALE GENOMIC DNA]</scope>
    <source>
        <strain evidence="7 8">CBS 13387</strain>
    </source>
</reference>
<protein>
    <submittedName>
        <fullName evidence="7">Uncharacterized protein</fullName>
    </submittedName>
</protein>
<evidence type="ECO:0000313" key="7">
    <source>
        <dbReference type="EMBL" id="WFD17582.1"/>
    </source>
</evidence>
<keyword evidence="3 6" id="KW-1133">Transmembrane helix</keyword>
<evidence type="ECO:0000256" key="4">
    <source>
        <dbReference type="ARBA" id="ARBA00023136"/>
    </source>
</evidence>
<organism evidence="7 8">
    <name type="scientific">Malassezia arunalokei</name>
    <dbReference type="NCBI Taxonomy" id="1514897"/>
    <lineage>
        <taxon>Eukaryota</taxon>
        <taxon>Fungi</taxon>
        <taxon>Dikarya</taxon>
        <taxon>Basidiomycota</taxon>
        <taxon>Ustilaginomycotina</taxon>
        <taxon>Malasseziomycetes</taxon>
        <taxon>Malasseziales</taxon>
        <taxon>Malasseziaceae</taxon>
        <taxon>Malassezia</taxon>
    </lineage>
</organism>
<feature type="transmembrane region" description="Helical" evidence="6">
    <location>
        <begin position="113"/>
        <end position="131"/>
    </location>
</feature>
<comment type="subcellular location">
    <subcellularLocation>
        <location evidence="1">Membrane</location>
        <topology evidence="1">Multi-pass membrane protein</topology>
    </subcellularLocation>
</comment>
<feature type="region of interest" description="Disordered" evidence="5">
    <location>
        <begin position="1"/>
        <end position="39"/>
    </location>
</feature>
<feature type="transmembrane region" description="Helical" evidence="6">
    <location>
        <begin position="182"/>
        <end position="199"/>
    </location>
</feature>
<dbReference type="PANTHER" id="PTHR12665">
    <property type="entry name" value="ORMDL PROTEINS"/>
    <property type="match status" value="1"/>
</dbReference>
<proteinExistence type="predicted"/>
<evidence type="ECO:0000256" key="1">
    <source>
        <dbReference type="ARBA" id="ARBA00004141"/>
    </source>
</evidence>
<dbReference type="EMBL" id="CP119923">
    <property type="protein sequence ID" value="WFD17582.1"/>
    <property type="molecule type" value="Genomic_DNA"/>
</dbReference>
<feature type="compositionally biased region" description="Basic and acidic residues" evidence="5">
    <location>
        <begin position="13"/>
        <end position="26"/>
    </location>
</feature>
<sequence length="231" mass="25912">MSTKPFGSLEPPTAREEKEINSKDASEGGTEAGARRRQHRRSNSFIMVKHVRETPDEVVDQSVAPNVNAEWVNMKGMYQVTDMAGAWVIHVVLITLAKLIINEVPGISDAVKWSIVNLGYMLVSYCIFHYVKGAPQDLNSGAYDELTLWEQIDQGYQYTPAKKYLTSLPIAMFLLSTHYSHYNPWLFSLNLAGLLLVLFPKLPILHRLRFLIFPPAPASRTISGTATPVHT</sequence>
<evidence type="ECO:0000256" key="3">
    <source>
        <dbReference type="ARBA" id="ARBA00022989"/>
    </source>
</evidence>
<gene>
    <name evidence="7" type="ORF">MARU1_003641</name>
</gene>
<dbReference type="Pfam" id="PF04061">
    <property type="entry name" value="ORMDL"/>
    <property type="match status" value="1"/>
</dbReference>
<dbReference type="PIRSF" id="PIRSF018147">
    <property type="entry name" value="ORMDL"/>
    <property type="match status" value="1"/>
</dbReference>
<accession>A0AAJ5Z441</accession>
<name>A0AAJ5Z441_9BASI</name>